<organism evidence="3 4">
    <name type="scientific">Dictyobacter aurantiacus</name>
    <dbReference type="NCBI Taxonomy" id="1936993"/>
    <lineage>
        <taxon>Bacteria</taxon>
        <taxon>Bacillati</taxon>
        <taxon>Chloroflexota</taxon>
        <taxon>Ktedonobacteria</taxon>
        <taxon>Ktedonobacterales</taxon>
        <taxon>Dictyobacteraceae</taxon>
        <taxon>Dictyobacter</taxon>
    </lineage>
</organism>
<dbReference type="PANTHER" id="PTHR43329">
    <property type="entry name" value="EPOXIDE HYDROLASE"/>
    <property type="match status" value="1"/>
</dbReference>
<dbReference type="EMBL" id="BIFQ01000001">
    <property type="protein sequence ID" value="GCE05056.1"/>
    <property type="molecule type" value="Genomic_DNA"/>
</dbReference>
<dbReference type="SUPFAM" id="SSF53474">
    <property type="entry name" value="alpha/beta-Hydrolases"/>
    <property type="match status" value="1"/>
</dbReference>
<dbReference type="RefSeq" id="WP_126596143.1">
    <property type="nucleotide sequence ID" value="NZ_BIFQ01000001.1"/>
</dbReference>
<protein>
    <submittedName>
        <fullName evidence="3">Hydrolase</fullName>
    </submittedName>
</protein>
<dbReference type="PRINTS" id="PR00412">
    <property type="entry name" value="EPOXHYDRLASE"/>
</dbReference>
<accession>A0A401ZDZ1</accession>
<keyword evidence="1 3" id="KW-0378">Hydrolase</keyword>
<dbReference type="PRINTS" id="PR00111">
    <property type="entry name" value="ABHYDROLASE"/>
</dbReference>
<dbReference type="InterPro" id="IPR000639">
    <property type="entry name" value="Epox_hydrolase-like"/>
</dbReference>
<evidence type="ECO:0000313" key="4">
    <source>
        <dbReference type="Proteomes" id="UP000287224"/>
    </source>
</evidence>
<evidence type="ECO:0000313" key="3">
    <source>
        <dbReference type="EMBL" id="GCE05056.1"/>
    </source>
</evidence>
<dbReference type="Gene3D" id="3.40.50.1820">
    <property type="entry name" value="alpha/beta hydrolase"/>
    <property type="match status" value="1"/>
</dbReference>
<feature type="domain" description="AB hydrolase-1" evidence="2">
    <location>
        <begin position="29"/>
        <end position="274"/>
    </location>
</feature>
<gene>
    <name evidence="3" type="ORF">KDAU_23850</name>
</gene>
<dbReference type="Proteomes" id="UP000287224">
    <property type="component" value="Unassembled WGS sequence"/>
</dbReference>
<dbReference type="InterPro" id="IPR000073">
    <property type="entry name" value="AB_hydrolase_1"/>
</dbReference>
<keyword evidence="4" id="KW-1185">Reference proteome</keyword>
<evidence type="ECO:0000256" key="1">
    <source>
        <dbReference type="ARBA" id="ARBA00022801"/>
    </source>
</evidence>
<dbReference type="Pfam" id="PF00561">
    <property type="entry name" value="Abhydrolase_1"/>
    <property type="match status" value="1"/>
</dbReference>
<sequence>MTVATESWQHHDMMTNTIRMHYVTQGEGPLIVLLHGFPEFWYSWRLQIPFLANLGYTVVAPDLRGYNDSDKPTSGYDIPTLLLDIVGLIKGLGYEKAIIIGHDWGGALAWSFAIAYPEMTEKLVVLNAPHPGAMQRELRTLKQLRKSWYIFAFQLPWLPEYLLGRNHAELIGRILKEAAVKKEAFPPEVIAHYREAMNKPKTLTSSINYYRALARRPQNLLDRRLVGVINMPTLLIWGEQDVALDIALTEALDQWITNLQVKRIRDSGHWVQQEQPELVNRFLREFLQSQPKSV</sequence>
<dbReference type="OrthoDB" id="9773293at2"/>
<dbReference type="GO" id="GO:0016787">
    <property type="term" value="F:hydrolase activity"/>
    <property type="evidence" value="ECO:0007669"/>
    <property type="project" value="UniProtKB-KW"/>
</dbReference>
<dbReference type="InterPro" id="IPR029058">
    <property type="entry name" value="AB_hydrolase_fold"/>
</dbReference>
<reference evidence="4" key="1">
    <citation type="submission" date="2018-12" db="EMBL/GenBank/DDBJ databases">
        <title>Tengunoibacter tsumagoiensis gen. nov., sp. nov., Dictyobacter kobayashii sp. nov., D. alpinus sp. nov., and D. joshuensis sp. nov. and description of Dictyobacteraceae fam. nov. within the order Ktedonobacterales isolated from Tengu-no-mugimeshi.</title>
        <authorList>
            <person name="Wang C.M."/>
            <person name="Zheng Y."/>
            <person name="Sakai Y."/>
            <person name="Toyoda A."/>
            <person name="Minakuchi Y."/>
            <person name="Abe K."/>
            <person name="Yokota A."/>
            <person name="Yabe S."/>
        </authorList>
    </citation>
    <scope>NUCLEOTIDE SEQUENCE [LARGE SCALE GENOMIC DNA]</scope>
    <source>
        <strain evidence="4">S-27</strain>
    </source>
</reference>
<proteinExistence type="predicted"/>
<evidence type="ECO:0000259" key="2">
    <source>
        <dbReference type="Pfam" id="PF00561"/>
    </source>
</evidence>
<comment type="caution">
    <text evidence="3">The sequence shown here is derived from an EMBL/GenBank/DDBJ whole genome shotgun (WGS) entry which is preliminary data.</text>
</comment>
<dbReference type="AlphaFoldDB" id="A0A401ZDZ1"/>
<name>A0A401ZDZ1_9CHLR</name>